<sequence>LPFILIWDSFSCHHVKMVRDTLTEAKIAIMMIPPHTSHVTQPLDCCFNAAYHKAFKLSQNVIEGQAQWERHLIAACRAVNMVGQDIPTIRACFRNAGYGLDDTGVTAEMEGCEAVGALRIMVRRPKFMPIYKVTKKLVARREIANCEYKWGVIENIRRVYYIIRNRHIVCPTCNHATINPNVVPVADVEP</sequence>
<dbReference type="Proteomes" id="UP000265618">
    <property type="component" value="Unassembled WGS sequence"/>
</dbReference>
<protein>
    <submittedName>
        <fullName evidence="1">DDE superfamily endonuclease, CENP-B-like</fullName>
    </submittedName>
</protein>
<feature type="non-terminal residue" evidence="1">
    <location>
        <position position="1"/>
    </location>
</feature>
<evidence type="ECO:0000313" key="2">
    <source>
        <dbReference type="Proteomes" id="UP000265618"/>
    </source>
</evidence>
<reference evidence="1 2" key="1">
    <citation type="journal article" date="2018" name="PLoS ONE">
        <title>The draft genome of Kipferlia bialata reveals reductive genome evolution in fornicate parasites.</title>
        <authorList>
            <person name="Tanifuji G."/>
            <person name="Takabayashi S."/>
            <person name="Kume K."/>
            <person name="Takagi M."/>
            <person name="Nakayama T."/>
            <person name="Kamikawa R."/>
            <person name="Inagaki Y."/>
            <person name="Hashimoto T."/>
        </authorList>
    </citation>
    <scope>NUCLEOTIDE SEQUENCE [LARGE SCALE GENOMIC DNA]</scope>
    <source>
        <strain evidence="1">NY0173</strain>
    </source>
</reference>
<name>A0A391NVM7_9EUKA</name>
<keyword evidence="1" id="KW-0540">Nuclease</keyword>
<dbReference type="EMBL" id="BDIP01010126">
    <property type="protein sequence ID" value="GCA65194.1"/>
    <property type="molecule type" value="Genomic_DNA"/>
</dbReference>
<keyword evidence="1" id="KW-0255">Endonuclease</keyword>
<accession>A0A391NVM7</accession>
<comment type="caution">
    <text evidence="1">The sequence shown here is derived from an EMBL/GenBank/DDBJ whole genome shotgun (WGS) entry which is preliminary data.</text>
</comment>
<keyword evidence="1" id="KW-0378">Hydrolase</keyword>
<proteinExistence type="predicted"/>
<dbReference type="OrthoDB" id="5425161at2759"/>
<dbReference type="AlphaFoldDB" id="A0A391NVM7"/>
<evidence type="ECO:0000313" key="1">
    <source>
        <dbReference type="EMBL" id="GCA65194.1"/>
    </source>
</evidence>
<gene>
    <name evidence="1" type="ORF">KIPB_016497</name>
</gene>
<dbReference type="GO" id="GO:0004519">
    <property type="term" value="F:endonuclease activity"/>
    <property type="evidence" value="ECO:0007669"/>
    <property type="project" value="UniProtKB-KW"/>
</dbReference>
<organism evidence="1 2">
    <name type="scientific">Kipferlia bialata</name>
    <dbReference type="NCBI Taxonomy" id="797122"/>
    <lineage>
        <taxon>Eukaryota</taxon>
        <taxon>Metamonada</taxon>
        <taxon>Carpediemonas-like organisms</taxon>
        <taxon>Kipferlia</taxon>
    </lineage>
</organism>
<keyword evidence="2" id="KW-1185">Reference proteome</keyword>